<sequence length="95" mass="11059">MDDFNFSNKDVQYLADRLLNKLYIECKGDEWISIPFVPLYDKILEQTTEPADNLLKKHVLQCLAGEGFIEIDHALEEIHITYEGKRYLNKVPSLS</sequence>
<protein>
    <submittedName>
        <fullName evidence="1">Uncharacterized protein</fullName>
    </submittedName>
</protein>
<comment type="caution">
    <text evidence="1">The sequence shown here is derived from an EMBL/GenBank/DDBJ whole genome shotgun (WGS) entry which is preliminary data.</text>
</comment>
<name>A0A557SRN8_9ARCH</name>
<dbReference type="AlphaFoldDB" id="A0A557SRN8"/>
<dbReference type="RefSeq" id="WP_144734196.1">
    <property type="nucleotide sequence ID" value="NZ_ML675592.1"/>
</dbReference>
<evidence type="ECO:0000313" key="1">
    <source>
        <dbReference type="EMBL" id="TVP39273.1"/>
    </source>
</evidence>
<dbReference type="EMBL" id="VOAH01000017">
    <property type="protein sequence ID" value="TVP39273.1"/>
    <property type="molecule type" value="Genomic_DNA"/>
</dbReference>
<organism evidence="1 2">
    <name type="scientific">Candidatus Nitrosocosmicus arcticus</name>
    <dbReference type="NCBI Taxonomy" id="2035267"/>
    <lineage>
        <taxon>Archaea</taxon>
        <taxon>Nitrososphaerota</taxon>
        <taxon>Nitrososphaeria</taxon>
        <taxon>Nitrososphaerales</taxon>
        <taxon>Nitrososphaeraceae</taxon>
        <taxon>Candidatus Nitrosocosmicus</taxon>
    </lineage>
</organism>
<dbReference type="Proteomes" id="UP000315289">
    <property type="component" value="Unassembled WGS sequence"/>
</dbReference>
<gene>
    <name evidence="1" type="ORF">NARC_170013</name>
</gene>
<proteinExistence type="predicted"/>
<reference evidence="1 2" key="1">
    <citation type="journal article" date="2019" name="Front. Microbiol.">
        <title>Ammonia Oxidation by the Arctic Terrestrial Thaumarchaeote Candidatus Nitrosocosmicus arcticus Is Stimulated by Increasing Temperatures.</title>
        <authorList>
            <person name="Alves R.J.E."/>
            <person name="Kerou M."/>
            <person name="Zappe A."/>
            <person name="Bittner R."/>
            <person name="Abby S.S."/>
            <person name="Schmidt H.A."/>
            <person name="Pfeifer K."/>
            <person name="Schleper C."/>
        </authorList>
    </citation>
    <scope>NUCLEOTIDE SEQUENCE [LARGE SCALE GENOMIC DNA]</scope>
    <source>
        <strain evidence="1 2">Kfb</strain>
    </source>
</reference>
<accession>A0A557SRN8</accession>
<evidence type="ECO:0000313" key="2">
    <source>
        <dbReference type="Proteomes" id="UP000315289"/>
    </source>
</evidence>
<keyword evidence="2" id="KW-1185">Reference proteome</keyword>